<keyword evidence="2" id="KW-1185">Reference proteome</keyword>
<evidence type="ECO:0008006" key="3">
    <source>
        <dbReference type="Google" id="ProtNLM"/>
    </source>
</evidence>
<gene>
    <name evidence="1" type="ORF">HMJ29_06745</name>
</gene>
<protein>
    <recommendedName>
        <fullName evidence="3">STAS/SEC14 domain-containing protein</fullName>
    </recommendedName>
</protein>
<organism evidence="1 2">
    <name type="scientific">Hymenobacter taeanensis</name>
    <dbReference type="NCBI Taxonomy" id="2735321"/>
    <lineage>
        <taxon>Bacteria</taxon>
        <taxon>Pseudomonadati</taxon>
        <taxon>Bacteroidota</taxon>
        <taxon>Cytophagia</taxon>
        <taxon>Cytophagales</taxon>
        <taxon>Hymenobacteraceae</taxon>
        <taxon>Hymenobacter</taxon>
    </lineage>
</organism>
<dbReference type="Proteomes" id="UP000501623">
    <property type="component" value="Chromosome"/>
</dbReference>
<proteinExistence type="predicted"/>
<dbReference type="KEGG" id="hts:HMJ29_06745"/>
<dbReference type="Pfam" id="PF11964">
    <property type="entry name" value="SpoIIAA-like"/>
    <property type="match status" value="1"/>
</dbReference>
<reference evidence="1 2" key="1">
    <citation type="submission" date="2020-05" db="EMBL/GenBank/DDBJ databases">
        <title>Complete genome sequence of Hymenobacter sp. TS19 in Coasted Sand Dune.</title>
        <authorList>
            <person name="Lee J.-H."/>
            <person name="Jung J.-H."/>
            <person name="Jeong S."/>
            <person name="Zhao L."/>
            <person name="Kim M.-K."/>
            <person name="Seo H.-S."/>
            <person name="Lim S."/>
        </authorList>
    </citation>
    <scope>NUCLEOTIDE SEQUENCE [LARGE SCALE GENOMIC DNA]</scope>
    <source>
        <strain evidence="1 2">TS19</strain>
    </source>
</reference>
<dbReference type="AlphaFoldDB" id="A0A6M6BDR5"/>
<evidence type="ECO:0000313" key="2">
    <source>
        <dbReference type="Proteomes" id="UP000501623"/>
    </source>
</evidence>
<dbReference type="EMBL" id="CP053538">
    <property type="protein sequence ID" value="QJX46651.1"/>
    <property type="molecule type" value="Genomic_DNA"/>
</dbReference>
<accession>A0A6M6BDR5</accession>
<dbReference type="InterPro" id="IPR021866">
    <property type="entry name" value="SpoIIAA-like"/>
</dbReference>
<name>A0A6M6BDR5_9BACT</name>
<evidence type="ECO:0000313" key="1">
    <source>
        <dbReference type="EMBL" id="QJX46651.1"/>
    </source>
</evidence>
<dbReference type="RefSeq" id="WP_171590758.1">
    <property type="nucleotide sequence ID" value="NZ_CP053538.1"/>
</dbReference>
<sequence>MKLCFENAAGRLLEDPLGFMQVNWAMQPRTLADVKALFTQMALSLQQRRWGRILVDQSQMPPFSQEEQRWIAEQWLPAAVQSSGYRYGAVVVSQDVFTRLATAYITTHVQGLPLTYRSFETETEARAWLTKQPV</sequence>